<accession>A0A370HFH8</accession>
<keyword evidence="3" id="KW-1185">Reference proteome</keyword>
<dbReference type="Proteomes" id="UP000255355">
    <property type="component" value="Unassembled WGS sequence"/>
</dbReference>
<name>A0A370HFH8_9NOCA</name>
<keyword evidence="2" id="KW-0121">Carboxypeptidase</keyword>
<dbReference type="SUPFAM" id="SSF56601">
    <property type="entry name" value="beta-lactamase/transpeptidase-like"/>
    <property type="match status" value="1"/>
</dbReference>
<dbReference type="InterPro" id="IPR001466">
    <property type="entry name" value="Beta-lactam-related"/>
</dbReference>
<gene>
    <name evidence="2" type="ORF">DFR68_101835</name>
</gene>
<comment type="caution">
    <text evidence="2">The sequence shown here is derived from an EMBL/GenBank/DDBJ whole genome shotgun (WGS) entry which is preliminary data.</text>
</comment>
<keyword evidence="2" id="KW-0645">Protease</keyword>
<proteinExistence type="predicted"/>
<protein>
    <submittedName>
        <fullName evidence="2">D-alanyl-D-alanine carboxypeptidase</fullName>
    </submittedName>
</protein>
<dbReference type="PANTHER" id="PTHR46825:SF7">
    <property type="entry name" value="D-ALANYL-D-ALANINE CARBOXYPEPTIDASE"/>
    <property type="match status" value="1"/>
</dbReference>
<dbReference type="AlphaFoldDB" id="A0A370HFH8"/>
<dbReference type="InterPro" id="IPR050491">
    <property type="entry name" value="AmpC-like"/>
</dbReference>
<organism evidence="2 3">
    <name type="scientific">Nocardia mexicana</name>
    <dbReference type="NCBI Taxonomy" id="279262"/>
    <lineage>
        <taxon>Bacteria</taxon>
        <taxon>Bacillati</taxon>
        <taxon>Actinomycetota</taxon>
        <taxon>Actinomycetes</taxon>
        <taxon>Mycobacteriales</taxon>
        <taxon>Nocardiaceae</taxon>
        <taxon>Nocardia</taxon>
    </lineage>
</organism>
<dbReference type="Pfam" id="PF00144">
    <property type="entry name" value="Beta-lactamase"/>
    <property type="match status" value="1"/>
</dbReference>
<dbReference type="PANTHER" id="PTHR46825">
    <property type="entry name" value="D-ALANYL-D-ALANINE-CARBOXYPEPTIDASE/ENDOPEPTIDASE AMPH"/>
    <property type="match status" value="1"/>
</dbReference>
<dbReference type="GO" id="GO:0004180">
    <property type="term" value="F:carboxypeptidase activity"/>
    <property type="evidence" value="ECO:0007669"/>
    <property type="project" value="UniProtKB-KW"/>
</dbReference>
<dbReference type="EMBL" id="QQAZ01000001">
    <property type="protein sequence ID" value="RDI55998.1"/>
    <property type="molecule type" value="Genomic_DNA"/>
</dbReference>
<dbReference type="Gene3D" id="3.40.710.10">
    <property type="entry name" value="DD-peptidase/beta-lactamase superfamily"/>
    <property type="match status" value="1"/>
</dbReference>
<dbReference type="STRING" id="1210089.GCA_001613165_01879"/>
<evidence type="ECO:0000313" key="2">
    <source>
        <dbReference type="EMBL" id="RDI55998.1"/>
    </source>
</evidence>
<keyword evidence="2" id="KW-0378">Hydrolase</keyword>
<evidence type="ECO:0000313" key="3">
    <source>
        <dbReference type="Proteomes" id="UP000255355"/>
    </source>
</evidence>
<dbReference type="InterPro" id="IPR012338">
    <property type="entry name" value="Beta-lactam/transpept-like"/>
</dbReference>
<feature type="domain" description="Beta-lactamase-related" evidence="1">
    <location>
        <begin position="30"/>
        <end position="359"/>
    </location>
</feature>
<evidence type="ECO:0000259" key="1">
    <source>
        <dbReference type="Pfam" id="PF00144"/>
    </source>
</evidence>
<sequence>MVFVAVTSCSVEGVDATESVPGDIGRPEVTRALDHLIADDGLPGAQVVVNDRKRSWTAVAGAGDLERRAPFPDEARVRIGSNTKTFTATVMLQLVAEGKVDLDAPVERFLPGIVRADGIDGNGITIRNLLQHTSGLPEYTDLVDPEFQANRLMHFDTMDLLHRALTQPPQFHPGAKWNYCNTNYLVAGMVIERVTGHPVGTEITRRIIEPLGLRDTYYPSAGDTTLRDPHPSGYVAADGKRADATRLNTSVAGAAGAMVSTGIDLNRFFTALLSGRLLPPTQLAEMKRTVPIDVPGALVGDAYGLGLVHRSLPCGAESWGHGGDIDGFETRGGTTDNGRAVTVIVNQIPETREASADVLKVVDAALCAT</sequence>
<reference evidence="2 3" key="1">
    <citation type="submission" date="2018-07" db="EMBL/GenBank/DDBJ databases">
        <title>Genomic Encyclopedia of Type Strains, Phase IV (KMG-IV): sequencing the most valuable type-strain genomes for metagenomic binning, comparative biology and taxonomic classification.</title>
        <authorList>
            <person name="Goeker M."/>
        </authorList>
    </citation>
    <scope>NUCLEOTIDE SEQUENCE [LARGE SCALE GENOMIC DNA]</scope>
    <source>
        <strain evidence="2 3">DSM 44952</strain>
    </source>
</reference>